<evidence type="ECO:0000313" key="1">
    <source>
        <dbReference type="EMBL" id="MRG60304.1"/>
    </source>
</evidence>
<dbReference type="InterPro" id="IPR008930">
    <property type="entry name" value="Terpenoid_cyclase/PrenylTrfase"/>
</dbReference>
<reference evidence="1 2" key="1">
    <citation type="submission" date="2019-10" db="EMBL/GenBank/DDBJ databases">
        <authorList>
            <person name="Nie G."/>
            <person name="Ming H."/>
            <person name="Yi B."/>
        </authorList>
    </citation>
    <scope>NUCLEOTIDE SEQUENCE [LARGE SCALE GENOMIC DNA]</scope>
    <source>
        <strain evidence="1 2">CFH 90414</strain>
    </source>
</reference>
<accession>A0A6I2F7Q0</accession>
<comment type="caution">
    <text evidence="1">The sequence shown here is derived from an EMBL/GenBank/DDBJ whole genome shotgun (WGS) entry which is preliminary data.</text>
</comment>
<dbReference type="AlphaFoldDB" id="A0A6I2F7Q0"/>
<keyword evidence="2" id="KW-1185">Reference proteome</keyword>
<protein>
    <recommendedName>
        <fullName evidence="3">Squalene cyclase C-terminal domain-containing protein</fullName>
    </recommendedName>
</protein>
<name>A0A6I2F7Q0_9MICO</name>
<sequence>MSRMDQQVVDWLLDSDPAIRWQVRRDLLDEPAARVAAERARVADEGWGRDILALQDANGYWGGDVYGDRRERDTVMWTLHVLLQFGIDPEASAVREAIARVRDHVTWPDGDAGVPFFETRYEECVTGGVLSYAAYFGLLDGAAGGGTDRRVARLLEQRRDDGGWNCDPPEQSPRSSFDSTLCVIEGLRAYQRATASTDAALADAVRTGEEYLLERKLFRRASTGEVANERYLGFAFPMYWFYDVLRALEYFRSSGGRPDARLQPALDLVRSQRGEDGRWPAGPQRPALRAYVLEAPEGRPSRWNTLRALRVLRWASNGEEPW</sequence>
<evidence type="ECO:0000313" key="2">
    <source>
        <dbReference type="Proteomes" id="UP000431080"/>
    </source>
</evidence>
<dbReference type="SUPFAM" id="SSF48239">
    <property type="entry name" value="Terpenoid cyclases/Protein prenyltransferases"/>
    <property type="match status" value="2"/>
</dbReference>
<proteinExistence type="predicted"/>
<organism evidence="1 2">
    <name type="scientific">Agromyces agglutinans</name>
    <dbReference type="NCBI Taxonomy" id="2662258"/>
    <lineage>
        <taxon>Bacteria</taxon>
        <taxon>Bacillati</taxon>
        <taxon>Actinomycetota</taxon>
        <taxon>Actinomycetes</taxon>
        <taxon>Micrococcales</taxon>
        <taxon>Microbacteriaceae</taxon>
        <taxon>Agromyces</taxon>
    </lineage>
</organism>
<dbReference type="Gene3D" id="1.50.10.20">
    <property type="match status" value="1"/>
</dbReference>
<dbReference type="Proteomes" id="UP000431080">
    <property type="component" value="Unassembled WGS sequence"/>
</dbReference>
<evidence type="ECO:0008006" key="3">
    <source>
        <dbReference type="Google" id="ProtNLM"/>
    </source>
</evidence>
<dbReference type="EMBL" id="WJIF01000005">
    <property type="protein sequence ID" value="MRG60304.1"/>
    <property type="molecule type" value="Genomic_DNA"/>
</dbReference>
<gene>
    <name evidence="1" type="ORF">GE115_10560</name>
</gene>